<name>A0AAV0XYM3_9HEMI</name>
<reference evidence="1 2" key="1">
    <citation type="submission" date="2023-01" db="EMBL/GenBank/DDBJ databases">
        <authorList>
            <person name="Whitehead M."/>
        </authorList>
    </citation>
    <scope>NUCLEOTIDE SEQUENCE [LARGE SCALE GENOMIC DNA]</scope>
</reference>
<proteinExistence type="predicted"/>
<accession>A0AAV0XYM3</accession>
<gene>
    <name evidence="1" type="ORF">MEUPH1_LOCUS27310</name>
</gene>
<protein>
    <recommendedName>
        <fullName evidence="3">RNA-directed DNA polymerase</fullName>
    </recommendedName>
</protein>
<dbReference type="PANTHER" id="PTHR33332">
    <property type="entry name" value="REVERSE TRANSCRIPTASE DOMAIN-CONTAINING PROTEIN"/>
    <property type="match status" value="1"/>
</dbReference>
<dbReference type="EMBL" id="CARXXK010001102">
    <property type="protein sequence ID" value="CAI6373583.1"/>
    <property type="molecule type" value="Genomic_DNA"/>
</dbReference>
<dbReference type="AlphaFoldDB" id="A0AAV0XYM3"/>
<evidence type="ECO:0008006" key="3">
    <source>
        <dbReference type="Google" id="ProtNLM"/>
    </source>
</evidence>
<keyword evidence="2" id="KW-1185">Reference proteome</keyword>
<organism evidence="1 2">
    <name type="scientific">Macrosiphum euphorbiae</name>
    <name type="common">potato aphid</name>
    <dbReference type="NCBI Taxonomy" id="13131"/>
    <lineage>
        <taxon>Eukaryota</taxon>
        <taxon>Metazoa</taxon>
        <taxon>Ecdysozoa</taxon>
        <taxon>Arthropoda</taxon>
        <taxon>Hexapoda</taxon>
        <taxon>Insecta</taxon>
        <taxon>Pterygota</taxon>
        <taxon>Neoptera</taxon>
        <taxon>Paraneoptera</taxon>
        <taxon>Hemiptera</taxon>
        <taxon>Sternorrhyncha</taxon>
        <taxon>Aphidomorpha</taxon>
        <taxon>Aphidoidea</taxon>
        <taxon>Aphididae</taxon>
        <taxon>Macrosiphini</taxon>
        <taxon>Macrosiphum</taxon>
    </lineage>
</organism>
<evidence type="ECO:0000313" key="1">
    <source>
        <dbReference type="EMBL" id="CAI6373583.1"/>
    </source>
</evidence>
<dbReference type="Proteomes" id="UP001160148">
    <property type="component" value="Unassembled WGS sequence"/>
</dbReference>
<sequence length="228" mass="26001">MFFTFDKNPKRAAIQLQYQLNLATTWFHRWKIKINPTKTVGILFGRSNTTHIPPLLLDNHPVTWSNHAKYLGVTIGRKLTFDKHVQDIPKKATRVLGILYPILNRSSPVPKSSKLNILKLYVSPILSYAGPSWAPFIGPSHWKSIESVQNIGIRTITGMPTIVKNSVLLKSANFKSIKNSIHSQSKSMFYKNSFSIHAHIRLLGKSHTPPTTKRRIKPYPLTWVDQQI</sequence>
<evidence type="ECO:0000313" key="2">
    <source>
        <dbReference type="Proteomes" id="UP001160148"/>
    </source>
</evidence>
<comment type="caution">
    <text evidence="1">The sequence shown here is derived from an EMBL/GenBank/DDBJ whole genome shotgun (WGS) entry which is preliminary data.</text>
</comment>